<keyword evidence="2" id="KW-0418">Kinase</keyword>
<reference evidence="3" key="1">
    <citation type="submission" date="2016-10" db="EMBL/GenBank/DDBJ databases">
        <authorList>
            <person name="Varghese N."/>
            <person name="Submissions S."/>
        </authorList>
    </citation>
    <scope>NUCLEOTIDE SEQUENCE [LARGE SCALE GENOMIC DNA]</scope>
    <source>
        <strain evidence="3">CGMCC 4.578</strain>
    </source>
</reference>
<evidence type="ECO:0000256" key="1">
    <source>
        <dbReference type="ARBA" id="ARBA00006479"/>
    </source>
</evidence>
<comment type="similarity">
    <text evidence="1">Belongs to the ROK (NagC/XylR) family.</text>
</comment>
<evidence type="ECO:0000313" key="3">
    <source>
        <dbReference type="Proteomes" id="UP000199028"/>
    </source>
</evidence>
<dbReference type="RefSeq" id="WP_090072845.1">
    <property type="nucleotide sequence ID" value="NZ_FOFT01000020.1"/>
</dbReference>
<dbReference type="Pfam" id="PF00480">
    <property type="entry name" value="ROK"/>
    <property type="match status" value="1"/>
</dbReference>
<dbReference type="EMBL" id="FOFT01000020">
    <property type="protein sequence ID" value="SES50428.1"/>
    <property type="molecule type" value="Genomic_DNA"/>
</dbReference>
<name>A0A1H9XW71_9PSEU</name>
<gene>
    <name evidence="2" type="ORF">SAMN05216195_12059</name>
</gene>
<dbReference type="InterPro" id="IPR043129">
    <property type="entry name" value="ATPase_NBD"/>
</dbReference>
<proteinExistence type="inferred from homology"/>
<dbReference type="Proteomes" id="UP000199028">
    <property type="component" value="Unassembled WGS sequence"/>
</dbReference>
<keyword evidence="3" id="KW-1185">Reference proteome</keyword>
<dbReference type="PANTHER" id="PTHR18964:SF149">
    <property type="entry name" value="BIFUNCTIONAL UDP-N-ACETYLGLUCOSAMINE 2-EPIMERASE_N-ACETYLMANNOSAMINE KINASE"/>
    <property type="match status" value="1"/>
</dbReference>
<organism evidence="2 3">
    <name type="scientific">Lentzea flaviverrucosa</name>
    <dbReference type="NCBI Taxonomy" id="200379"/>
    <lineage>
        <taxon>Bacteria</taxon>
        <taxon>Bacillati</taxon>
        <taxon>Actinomycetota</taxon>
        <taxon>Actinomycetes</taxon>
        <taxon>Pseudonocardiales</taxon>
        <taxon>Pseudonocardiaceae</taxon>
        <taxon>Lentzea</taxon>
    </lineage>
</organism>
<dbReference type="PANTHER" id="PTHR18964">
    <property type="entry name" value="ROK (REPRESSOR, ORF, KINASE) FAMILY"/>
    <property type="match status" value="1"/>
</dbReference>
<keyword evidence="2" id="KW-0808">Transferase</keyword>
<sequence length="306" mass="31541">MNIFDQIGDSVPVLGVDVGGTAIKAVLVDEAGTVLETRSRPTPGRGPSVVPEVLDVVGQLAEELPSDQVGVAVPGIVDERRGIGVFSENLGWRDVPFADLLSDRLGRPVAFTHDVRAGALAENQLGGGRGARTMLFIPIGTGIASALVTDGHVHDADGYAGELGHVDVGHGEPCLCGGTGCLEAVASAAAIARRYTTLTGREIRGAVEVARRVEAGEPEAVTVWEDAVEGLVTALAWTASVLAPEVVVVGGGLSGANRLLLEPLARGLSARLKFQREPRLVRATLGGLAGCRGAALAAITRHRVAQ</sequence>
<protein>
    <submittedName>
        <fullName evidence="2">Glucokinase</fullName>
    </submittedName>
</protein>
<evidence type="ECO:0000313" key="2">
    <source>
        <dbReference type="EMBL" id="SES50428.1"/>
    </source>
</evidence>
<dbReference type="Gene3D" id="3.30.420.40">
    <property type="match status" value="2"/>
</dbReference>
<dbReference type="GO" id="GO:0016301">
    <property type="term" value="F:kinase activity"/>
    <property type="evidence" value="ECO:0007669"/>
    <property type="project" value="UniProtKB-KW"/>
</dbReference>
<dbReference type="SUPFAM" id="SSF53067">
    <property type="entry name" value="Actin-like ATPase domain"/>
    <property type="match status" value="1"/>
</dbReference>
<dbReference type="OrthoDB" id="9810372at2"/>
<dbReference type="InterPro" id="IPR000600">
    <property type="entry name" value="ROK"/>
</dbReference>
<dbReference type="AlphaFoldDB" id="A0A1H9XW71"/>
<accession>A0A1H9XW71</accession>